<evidence type="ECO:0000313" key="7">
    <source>
        <dbReference type="Proteomes" id="UP000530234"/>
    </source>
</evidence>
<dbReference type="Gene3D" id="1.10.10.1320">
    <property type="entry name" value="Anti-sigma factor, zinc-finger domain"/>
    <property type="match status" value="1"/>
</dbReference>
<dbReference type="AlphaFoldDB" id="A0A7W3XXK0"/>
<feature type="transmembrane region" description="Helical" evidence="4">
    <location>
        <begin position="177"/>
        <end position="200"/>
    </location>
</feature>
<feature type="compositionally biased region" description="Acidic residues" evidence="3">
    <location>
        <begin position="259"/>
        <end position="269"/>
    </location>
</feature>
<keyword evidence="2" id="KW-0804">Transcription</keyword>
<organism evidence="6 7">
    <name type="scientific">Streptomyces calidiresistens</name>
    <dbReference type="NCBI Taxonomy" id="1485586"/>
    <lineage>
        <taxon>Bacteria</taxon>
        <taxon>Bacillati</taxon>
        <taxon>Actinomycetota</taxon>
        <taxon>Actinomycetes</taxon>
        <taxon>Kitasatosporales</taxon>
        <taxon>Streptomycetaceae</taxon>
        <taxon>Streptomyces</taxon>
    </lineage>
</organism>
<feature type="region of interest" description="Disordered" evidence="3">
    <location>
        <begin position="83"/>
        <end position="173"/>
    </location>
</feature>
<feature type="region of interest" description="Disordered" evidence="3">
    <location>
        <begin position="207"/>
        <end position="238"/>
    </location>
</feature>
<proteinExistence type="predicted"/>
<feature type="compositionally biased region" description="Low complexity" evidence="3">
    <location>
        <begin position="225"/>
        <end position="235"/>
    </location>
</feature>
<feature type="compositionally biased region" description="Basic and acidic residues" evidence="3">
    <location>
        <begin position="279"/>
        <end position="299"/>
    </location>
</feature>
<feature type="compositionally biased region" description="Basic and acidic residues" evidence="3">
    <location>
        <begin position="88"/>
        <end position="100"/>
    </location>
</feature>
<reference evidence="7" key="1">
    <citation type="submission" date="2019-10" db="EMBL/GenBank/DDBJ databases">
        <title>Streptomyces sp. nov., a novel actinobacterium isolated from alkaline environment.</title>
        <authorList>
            <person name="Golinska P."/>
        </authorList>
    </citation>
    <scope>NUCLEOTIDE SEQUENCE [LARGE SCALE GENOMIC DNA]</scope>
    <source>
        <strain evidence="7">DSM 42108</strain>
    </source>
</reference>
<name>A0A7W3XXK0_9ACTN</name>
<keyword evidence="4" id="KW-0812">Transmembrane</keyword>
<sequence>MSERHPDDVRLAEWAEGLLPPGQAASIDAHLGECARCRAVEEDLTLLREELAHLNDDLRMPGDIAARLDLALASLPLIATVDTPGSPDSDHAGEGARDAADLPVSRETSDDRWASFPSSSSSSSFSSSGSPEDVSRDAPSADRAPLHGDSGDSGHAVVPTPIGTTSPGDRGRRRRPALVLAASAALLALGSAGMLLPHLFDDGAADTTAAGDAAPREDSAGAVPESGAAADGEAPPDAREVGHRVRLLLLASETEADLFSEGDGNEEAEEHSGPGTAHGDAEGDRRDSPDTEGSGREETLGTEDAPPALPEGAENGLDTSELTDEVPGCIRSAIGRRDMPLVAEENYDYGGTRAYLVVLPHGGNARLVDAFVVDASCVTGSTAADPGDVLFETSFIRD</sequence>
<evidence type="ECO:0000256" key="1">
    <source>
        <dbReference type="ARBA" id="ARBA00023015"/>
    </source>
</evidence>
<evidence type="ECO:0000256" key="4">
    <source>
        <dbReference type="SAM" id="Phobius"/>
    </source>
</evidence>
<feature type="domain" description="Putative zinc-finger" evidence="5">
    <location>
        <begin position="10"/>
        <end position="38"/>
    </location>
</feature>
<protein>
    <recommendedName>
        <fullName evidence="5">Putative zinc-finger domain-containing protein</fullName>
    </recommendedName>
</protein>
<keyword evidence="4" id="KW-0472">Membrane</keyword>
<dbReference type="Proteomes" id="UP000530234">
    <property type="component" value="Unassembled WGS sequence"/>
</dbReference>
<dbReference type="InterPro" id="IPR027383">
    <property type="entry name" value="Znf_put"/>
</dbReference>
<evidence type="ECO:0000259" key="5">
    <source>
        <dbReference type="Pfam" id="PF13490"/>
    </source>
</evidence>
<dbReference type="InterPro" id="IPR041916">
    <property type="entry name" value="Anti_sigma_zinc_sf"/>
</dbReference>
<keyword evidence="7" id="KW-1185">Reference proteome</keyword>
<feature type="compositionally biased region" description="Basic and acidic residues" evidence="3">
    <location>
        <begin position="133"/>
        <end position="152"/>
    </location>
</feature>
<evidence type="ECO:0000313" key="6">
    <source>
        <dbReference type="EMBL" id="MBB0230978.1"/>
    </source>
</evidence>
<dbReference type="EMBL" id="VKHS01000395">
    <property type="protein sequence ID" value="MBB0230978.1"/>
    <property type="molecule type" value="Genomic_DNA"/>
</dbReference>
<evidence type="ECO:0000256" key="2">
    <source>
        <dbReference type="ARBA" id="ARBA00023163"/>
    </source>
</evidence>
<accession>A0A7W3XXK0</accession>
<feature type="compositionally biased region" description="Low complexity" evidence="3">
    <location>
        <begin position="115"/>
        <end position="131"/>
    </location>
</feature>
<dbReference type="RefSeq" id="WP_182664908.1">
    <property type="nucleotide sequence ID" value="NZ_VKHS01000395.1"/>
</dbReference>
<keyword evidence="1" id="KW-0805">Transcription regulation</keyword>
<dbReference type="Pfam" id="PF13490">
    <property type="entry name" value="zf-HC2"/>
    <property type="match status" value="1"/>
</dbReference>
<feature type="region of interest" description="Disordered" evidence="3">
    <location>
        <begin position="259"/>
        <end position="324"/>
    </location>
</feature>
<comment type="caution">
    <text evidence="6">The sequence shown here is derived from an EMBL/GenBank/DDBJ whole genome shotgun (WGS) entry which is preliminary data.</text>
</comment>
<gene>
    <name evidence="6" type="ORF">FOE67_16005</name>
</gene>
<evidence type="ECO:0000256" key="3">
    <source>
        <dbReference type="SAM" id="MobiDB-lite"/>
    </source>
</evidence>
<keyword evidence="4" id="KW-1133">Transmembrane helix</keyword>